<dbReference type="NCBIfam" id="TIGR00728">
    <property type="entry name" value="OPT_sfam"/>
    <property type="match status" value="1"/>
</dbReference>
<feature type="transmembrane region" description="Helical" evidence="7">
    <location>
        <begin position="331"/>
        <end position="353"/>
    </location>
</feature>
<dbReference type="AlphaFoldDB" id="A0A6A6HLF9"/>
<feature type="transmembrane region" description="Helical" evidence="7">
    <location>
        <begin position="444"/>
        <end position="462"/>
    </location>
</feature>
<feature type="transmembrane region" description="Helical" evidence="7">
    <location>
        <begin position="84"/>
        <end position="109"/>
    </location>
</feature>
<dbReference type="EMBL" id="ML991776">
    <property type="protein sequence ID" value="KAF2238373.1"/>
    <property type="molecule type" value="Genomic_DNA"/>
</dbReference>
<dbReference type="OrthoDB" id="5390157at2759"/>
<dbReference type="Pfam" id="PF03169">
    <property type="entry name" value="OPT"/>
    <property type="match status" value="1"/>
</dbReference>
<comment type="subcellular location">
    <subcellularLocation>
        <location evidence="1">Membrane</location>
        <topology evidence="1">Multi-pass membrane protein</topology>
    </subcellularLocation>
</comment>
<dbReference type="PANTHER" id="PTHR31645:SF0">
    <property type="entry name" value="OLIGOPEPTIDE TRANSPORTER YGL114W-RELATED"/>
    <property type="match status" value="1"/>
</dbReference>
<feature type="transmembrane region" description="Helical" evidence="7">
    <location>
        <begin position="129"/>
        <end position="147"/>
    </location>
</feature>
<feature type="transmembrane region" description="Helical" evidence="7">
    <location>
        <begin position="418"/>
        <end position="438"/>
    </location>
</feature>
<feature type="transmembrane region" description="Helical" evidence="7">
    <location>
        <begin position="295"/>
        <end position="311"/>
    </location>
</feature>
<evidence type="ECO:0000256" key="4">
    <source>
        <dbReference type="ARBA" id="ARBA00022692"/>
    </source>
</evidence>
<feature type="transmembrane region" description="Helical" evidence="7">
    <location>
        <begin position="589"/>
        <end position="607"/>
    </location>
</feature>
<keyword evidence="5 7" id="KW-1133">Transmembrane helix</keyword>
<feature type="transmembrane region" description="Helical" evidence="7">
    <location>
        <begin position="270"/>
        <end position="288"/>
    </location>
</feature>
<evidence type="ECO:0000256" key="2">
    <source>
        <dbReference type="ARBA" id="ARBA00008807"/>
    </source>
</evidence>
<name>A0A6A6HLF9_VIRVR</name>
<dbReference type="InterPro" id="IPR004813">
    <property type="entry name" value="OPT"/>
</dbReference>
<evidence type="ECO:0000256" key="7">
    <source>
        <dbReference type="SAM" id="Phobius"/>
    </source>
</evidence>
<gene>
    <name evidence="8" type="ORF">EV356DRAFT_440414</name>
</gene>
<sequence>MSLSTNSISNGPAGSKLPSISDAVTVRALLAAIPIGSAICFANMYFGLQTGLVNTMPMQAALLGVAVLRVLRPYLSSALAPPEVTFIDAVASSLGALPFTAGFTGFFPAIEYLASEEEGVSIISPFSKVLLWAVGICLLGPVIAAPLRRYFLLREQLHFPSATATGILLGVLFNDKSVTQRANNCPYNTNSTPCRDHSHLRSINDVSIETARLASQNRNDNEHLSIERTQKGGIRFLLTAFAASFATSLATYFVPILRNLPIFGSQIAKSWAWTFNVSPGYFGFGMIVKPSTNAHLFLGTIVGWAILSPLAKLNGWAPGAVRDWDTGSQGWIIWVGIGLVVGDSIVELSSMVLEPLAARLFSYLATPRIDNALGGGLDERVSLLNPSALFSARRTDQMQPWEHLDDPWRSCSLYTKSMALWLSPIAFIICSASILVVFDGNAPISAIVVTFVLVPIACAISIRSLGQVESANTLAISRISQLILRPLITAQSASHVIYNIAIGGVVEAGAWQASQQMALLKTAYMTKTPPRAIFYGHIIGSLSGAIVSIFVYRLYTSVEKIPSDKFTVPDGHMWLITARLIYQRGLPPMAFAFAIGTIVTGILLGVLRIIGRNQSWQHLVPSGIALALGMYVPPGLTLPRVLGSLMFYICQKQAWFSELSLLCCASGLILGQGIFSIVEMLLVALKVPHL</sequence>
<dbReference type="GO" id="GO:0000329">
    <property type="term" value="C:fungal-type vacuole membrane"/>
    <property type="evidence" value="ECO:0007669"/>
    <property type="project" value="TreeGrafter"/>
</dbReference>
<dbReference type="GO" id="GO:0035673">
    <property type="term" value="F:oligopeptide transmembrane transporter activity"/>
    <property type="evidence" value="ECO:0007669"/>
    <property type="project" value="InterPro"/>
</dbReference>
<keyword evidence="9" id="KW-1185">Reference proteome</keyword>
<reference evidence="8" key="1">
    <citation type="journal article" date="2020" name="Stud. Mycol.">
        <title>101 Dothideomycetes genomes: a test case for predicting lifestyles and emergence of pathogens.</title>
        <authorList>
            <person name="Haridas S."/>
            <person name="Albert R."/>
            <person name="Binder M."/>
            <person name="Bloem J."/>
            <person name="Labutti K."/>
            <person name="Salamov A."/>
            <person name="Andreopoulos B."/>
            <person name="Baker S."/>
            <person name="Barry K."/>
            <person name="Bills G."/>
            <person name="Bluhm B."/>
            <person name="Cannon C."/>
            <person name="Castanera R."/>
            <person name="Culley D."/>
            <person name="Daum C."/>
            <person name="Ezra D."/>
            <person name="Gonzalez J."/>
            <person name="Henrissat B."/>
            <person name="Kuo A."/>
            <person name="Liang C."/>
            <person name="Lipzen A."/>
            <person name="Lutzoni F."/>
            <person name="Magnuson J."/>
            <person name="Mondo S."/>
            <person name="Nolan M."/>
            <person name="Ohm R."/>
            <person name="Pangilinan J."/>
            <person name="Park H.-J."/>
            <person name="Ramirez L."/>
            <person name="Alfaro M."/>
            <person name="Sun H."/>
            <person name="Tritt A."/>
            <person name="Yoshinaga Y."/>
            <person name="Zwiers L.-H."/>
            <person name="Turgeon B."/>
            <person name="Goodwin S."/>
            <person name="Spatafora J."/>
            <person name="Crous P."/>
            <person name="Grigoriev I."/>
        </authorList>
    </citation>
    <scope>NUCLEOTIDE SEQUENCE</scope>
    <source>
        <strain evidence="8">Tuck. ex Michener</strain>
    </source>
</reference>
<protein>
    <submittedName>
        <fullName evidence="8">OPT superfamily oligopeptide transporter</fullName>
    </submittedName>
</protein>
<comment type="similarity">
    <text evidence="2">Belongs to the oligopeptide OPT transporter family.</text>
</comment>
<feature type="transmembrane region" description="Helical" evidence="7">
    <location>
        <begin position="659"/>
        <end position="685"/>
    </location>
</feature>
<dbReference type="PANTHER" id="PTHR31645">
    <property type="entry name" value="OLIGOPEPTIDE TRANSPORTER YGL114W-RELATED"/>
    <property type="match status" value="1"/>
</dbReference>
<evidence type="ECO:0000256" key="3">
    <source>
        <dbReference type="ARBA" id="ARBA00022448"/>
    </source>
</evidence>
<feature type="transmembrane region" description="Helical" evidence="7">
    <location>
        <begin position="619"/>
        <end position="639"/>
    </location>
</feature>
<evidence type="ECO:0000256" key="5">
    <source>
        <dbReference type="ARBA" id="ARBA00022989"/>
    </source>
</evidence>
<keyword evidence="4 7" id="KW-0812">Transmembrane</keyword>
<proteinExistence type="inferred from homology"/>
<feature type="transmembrane region" description="Helical" evidence="7">
    <location>
        <begin position="24"/>
        <end position="46"/>
    </location>
</feature>
<organism evidence="8 9">
    <name type="scientific">Viridothelium virens</name>
    <name type="common">Speckled blister lichen</name>
    <name type="synonym">Trypethelium virens</name>
    <dbReference type="NCBI Taxonomy" id="1048519"/>
    <lineage>
        <taxon>Eukaryota</taxon>
        <taxon>Fungi</taxon>
        <taxon>Dikarya</taxon>
        <taxon>Ascomycota</taxon>
        <taxon>Pezizomycotina</taxon>
        <taxon>Dothideomycetes</taxon>
        <taxon>Dothideomycetes incertae sedis</taxon>
        <taxon>Trypetheliales</taxon>
        <taxon>Trypetheliaceae</taxon>
        <taxon>Viridothelium</taxon>
    </lineage>
</organism>
<accession>A0A6A6HLF9</accession>
<keyword evidence="3" id="KW-0813">Transport</keyword>
<dbReference type="Proteomes" id="UP000800092">
    <property type="component" value="Unassembled WGS sequence"/>
</dbReference>
<feature type="transmembrane region" description="Helical" evidence="7">
    <location>
        <begin position="236"/>
        <end position="258"/>
    </location>
</feature>
<evidence type="ECO:0000313" key="8">
    <source>
        <dbReference type="EMBL" id="KAF2238373.1"/>
    </source>
</evidence>
<dbReference type="InterPro" id="IPR045035">
    <property type="entry name" value="YSL-like"/>
</dbReference>
<evidence type="ECO:0000256" key="6">
    <source>
        <dbReference type="ARBA" id="ARBA00023136"/>
    </source>
</evidence>
<keyword evidence="6 7" id="KW-0472">Membrane</keyword>
<evidence type="ECO:0000256" key="1">
    <source>
        <dbReference type="ARBA" id="ARBA00004141"/>
    </source>
</evidence>
<feature type="transmembrane region" description="Helical" evidence="7">
    <location>
        <begin position="532"/>
        <end position="555"/>
    </location>
</feature>
<evidence type="ECO:0000313" key="9">
    <source>
        <dbReference type="Proteomes" id="UP000800092"/>
    </source>
</evidence>